<evidence type="ECO:0000256" key="11">
    <source>
        <dbReference type="PROSITE-ProRule" id="PRU00221"/>
    </source>
</evidence>
<dbReference type="InterPro" id="IPR001680">
    <property type="entry name" value="WD40_rpt"/>
</dbReference>
<keyword evidence="12" id="KW-0175">Coiled coil</keyword>
<keyword evidence="16" id="KW-0675">Receptor</keyword>
<dbReference type="Gene3D" id="3.30.50.10">
    <property type="entry name" value="Erythroid Transcription Factor GATA-1, subunit A"/>
    <property type="match status" value="1"/>
</dbReference>
<dbReference type="PANTHER" id="PTHR10709">
    <property type="entry name" value="ACTIN-RELATED PROTEIN 2/3 COMPLEX SUBUNIT 1"/>
    <property type="match status" value="1"/>
</dbReference>
<dbReference type="PANTHER" id="PTHR10709:SF2">
    <property type="entry name" value="ACTIN-RELATED PROTEIN 2_3 COMPLEX SUBUNIT"/>
    <property type="match status" value="1"/>
</dbReference>
<dbReference type="CDD" id="cd00130">
    <property type="entry name" value="PAS"/>
    <property type="match status" value="1"/>
</dbReference>
<evidence type="ECO:0000256" key="5">
    <source>
        <dbReference type="ARBA" id="ARBA00022737"/>
    </source>
</evidence>
<evidence type="ECO:0000256" key="13">
    <source>
        <dbReference type="SAM" id="MobiDB-lite"/>
    </source>
</evidence>
<dbReference type="GO" id="GO:0051015">
    <property type="term" value="F:actin filament binding"/>
    <property type="evidence" value="ECO:0007669"/>
    <property type="project" value="TreeGrafter"/>
</dbReference>
<name>A0A3G2B8Z5_PLEOS</name>
<dbReference type="GO" id="GO:0043565">
    <property type="term" value="F:sequence-specific DNA binding"/>
    <property type="evidence" value="ECO:0007669"/>
    <property type="project" value="InterPro"/>
</dbReference>
<keyword evidence="10" id="KW-0479">Metal-binding</keyword>
<evidence type="ECO:0000259" key="15">
    <source>
        <dbReference type="PROSITE" id="PS50114"/>
    </source>
</evidence>
<dbReference type="GO" id="GO:0005885">
    <property type="term" value="C:Arp2/3 protein complex"/>
    <property type="evidence" value="ECO:0007669"/>
    <property type="project" value="InterPro"/>
</dbReference>
<dbReference type="InterPro" id="IPR036322">
    <property type="entry name" value="WD40_repeat_dom_sf"/>
</dbReference>
<keyword evidence="5" id="KW-0677">Repeat</keyword>
<evidence type="ECO:0000259" key="14">
    <source>
        <dbReference type="PROSITE" id="PS50112"/>
    </source>
</evidence>
<dbReference type="InterPro" id="IPR000014">
    <property type="entry name" value="PAS"/>
</dbReference>
<dbReference type="VEuPathDB" id="FungiDB:PLEOSDRAFT_1061014"/>
<dbReference type="Pfam" id="PF00400">
    <property type="entry name" value="WD40"/>
    <property type="match status" value="2"/>
</dbReference>
<dbReference type="Pfam" id="PF00320">
    <property type="entry name" value="GATA"/>
    <property type="match status" value="1"/>
</dbReference>
<dbReference type="InterPro" id="IPR000679">
    <property type="entry name" value="Znf_GATA"/>
</dbReference>
<evidence type="ECO:0000256" key="7">
    <source>
        <dbReference type="ARBA" id="ARBA00023212"/>
    </source>
</evidence>
<dbReference type="InterPro" id="IPR013088">
    <property type="entry name" value="Znf_NHR/GATA"/>
</dbReference>
<keyword evidence="6" id="KW-0009">Actin-binding</keyword>
<comment type="subcellular location">
    <subcellularLocation>
        <location evidence="1">Cytoplasm</location>
        <location evidence="1">Cytoskeleton</location>
    </subcellularLocation>
</comment>
<dbReference type="GO" id="GO:0008270">
    <property type="term" value="F:zinc ion binding"/>
    <property type="evidence" value="ECO:0007669"/>
    <property type="project" value="UniProtKB-KW"/>
</dbReference>
<dbReference type="PROSITE" id="PS00344">
    <property type="entry name" value="GATA_ZN_FINGER_1"/>
    <property type="match status" value="1"/>
</dbReference>
<organism evidence="16">
    <name type="scientific">Pleurotus ostreatus</name>
    <name type="common">Oyster mushroom</name>
    <name type="synonym">White-rot fungus</name>
    <dbReference type="NCBI Taxonomy" id="5322"/>
    <lineage>
        <taxon>Eukaryota</taxon>
        <taxon>Fungi</taxon>
        <taxon>Dikarya</taxon>
        <taxon>Basidiomycota</taxon>
        <taxon>Agaricomycotina</taxon>
        <taxon>Agaricomycetes</taxon>
        <taxon>Agaricomycetidae</taxon>
        <taxon>Agaricales</taxon>
        <taxon>Pleurotineae</taxon>
        <taxon>Pleurotaceae</taxon>
        <taxon>Pleurotus</taxon>
    </lineage>
</organism>
<sequence length="771" mass="83869">MSAPQPSGSSSSPAATTSSSSAPSTFEFTKRKRWADLLINELADAIILVLSSSCTILFSGAAVTEILGWRDVDLVDKDFMDLVAYNDQTNFQNSFHESLRTSEDLLSYTHLKCKTSHSATVPREILFEIKGYPHYVGDEQTCRCFFATAKPYPSRNAAMLNTFLDLKTENERLQQRLAHLRATVPVATNVDIGATNAMLYSNPLIHPTRSLSSIPSLLPSYNQPSGPGYYVPPNMGQNSFGALVPTDGGEDDSEDALRKKRLKKSHTSEQYVCITCGRTDSPEWRKGPQGPKTLCNACGLRWAKQIRRTDESNNDAAAIVGYVTCTIAHFLTSSSWALHYQEVGLGLAPIHISSIDDHHLAIYDIKENMPPSVFDLSQVPITAHSFNATRDQLAVSLNSNDAVVYARTGNEWTATETLAEHDKIITSIDWAPNSNRIVTASQDRNAYVWQQAPDALTGALVWKPTLVVLRINRAATHVRWSPKEDKFAVASGARAIAICSFDTENNWWVSKHLKKPIRSTVLSVDWHPNNVLLAAGSADMKARVFSAYIKEVDERPAPTVWGSKLPFNTVCGEYTSPNGGWVHAVGFSPSGDVLAFANHDSSISVVYPGGPIIHHIRISTLPLVTLTWTAEDTIIAAGHDCQPLAFSGNEGGWQLIGTLDDSKSSSAAKSGFNSPVGRLNSSAFNTFRDADTRGQMSPGGTGGSQDTKVLTVHQNTITSVRAYEWQGDRVAKVSTTGVDGNLVIWDSDEVSALTTSAGNGLAGRLGGMHIR</sequence>
<evidence type="ECO:0000256" key="6">
    <source>
        <dbReference type="ARBA" id="ARBA00023203"/>
    </source>
</evidence>
<keyword evidence="7" id="KW-0206">Cytoskeleton</keyword>
<keyword evidence="10" id="KW-0863">Zinc-finger</keyword>
<dbReference type="SMART" id="SM00320">
    <property type="entry name" value="WD40"/>
    <property type="match status" value="5"/>
</dbReference>
<feature type="domain" description="PAS" evidence="14">
    <location>
        <begin position="31"/>
        <end position="102"/>
    </location>
</feature>
<evidence type="ECO:0000256" key="9">
    <source>
        <dbReference type="ARBA" id="ARBA00041789"/>
    </source>
</evidence>
<dbReference type="Gene3D" id="3.30.450.20">
    <property type="entry name" value="PAS domain"/>
    <property type="match status" value="1"/>
</dbReference>
<dbReference type="Gene3D" id="2.130.10.10">
    <property type="entry name" value="YVTN repeat-like/Quinoprotein amine dehydrogenase"/>
    <property type="match status" value="1"/>
</dbReference>
<keyword evidence="10" id="KW-0862">Zinc</keyword>
<dbReference type="GO" id="GO:0006355">
    <property type="term" value="P:regulation of DNA-templated transcription"/>
    <property type="evidence" value="ECO:0007669"/>
    <property type="project" value="InterPro"/>
</dbReference>
<dbReference type="GO" id="GO:0034314">
    <property type="term" value="P:Arp2/3 complex-mediated actin nucleation"/>
    <property type="evidence" value="ECO:0007669"/>
    <property type="project" value="InterPro"/>
</dbReference>
<dbReference type="PROSITE" id="PS50294">
    <property type="entry name" value="WD_REPEATS_REGION"/>
    <property type="match status" value="1"/>
</dbReference>
<dbReference type="PROSITE" id="PS50082">
    <property type="entry name" value="WD_REPEATS_2"/>
    <property type="match status" value="1"/>
</dbReference>
<evidence type="ECO:0000256" key="8">
    <source>
        <dbReference type="ARBA" id="ARBA00041244"/>
    </source>
</evidence>
<keyword evidence="3" id="KW-0963">Cytoplasm</keyword>
<feature type="region of interest" description="Disordered" evidence="13">
    <location>
        <begin position="1"/>
        <end position="23"/>
    </location>
</feature>
<dbReference type="SUPFAM" id="SSF50978">
    <property type="entry name" value="WD40 repeat-like"/>
    <property type="match status" value="1"/>
</dbReference>
<evidence type="ECO:0000256" key="3">
    <source>
        <dbReference type="ARBA" id="ARBA00022490"/>
    </source>
</evidence>
<dbReference type="PROSITE" id="PS50114">
    <property type="entry name" value="GATA_ZN_FINGER_2"/>
    <property type="match status" value="1"/>
</dbReference>
<dbReference type="SUPFAM" id="SSF57716">
    <property type="entry name" value="Glucocorticoid receptor-like (DNA-binding domain)"/>
    <property type="match status" value="1"/>
</dbReference>
<feature type="repeat" description="WD" evidence="11">
    <location>
        <begin position="418"/>
        <end position="450"/>
    </location>
</feature>
<feature type="coiled-coil region" evidence="12">
    <location>
        <begin position="156"/>
        <end position="183"/>
    </location>
</feature>
<dbReference type="SMR" id="A0A3G2B8Z5"/>
<dbReference type="InterPro" id="IPR017383">
    <property type="entry name" value="ARPC1"/>
</dbReference>
<dbReference type="SUPFAM" id="SSF55785">
    <property type="entry name" value="PYP-like sensor domain (PAS domain)"/>
    <property type="match status" value="1"/>
</dbReference>
<dbReference type="CDD" id="cd00202">
    <property type="entry name" value="ZnF_GATA"/>
    <property type="match status" value="1"/>
</dbReference>
<proteinExistence type="evidence at transcript level"/>
<accession>A0A3G2B8Z5</accession>
<dbReference type="VEuPathDB" id="FungiDB:PC9H_000894"/>
<dbReference type="SMART" id="SM00401">
    <property type="entry name" value="ZnF_GATA"/>
    <property type="match status" value="1"/>
</dbReference>
<comment type="similarity">
    <text evidence="2">Belongs to the WD repeat ARPC1 family.</text>
</comment>
<evidence type="ECO:0000313" key="16">
    <source>
        <dbReference type="EMBL" id="AYM26075.1"/>
    </source>
</evidence>
<dbReference type="VEuPathDB" id="FungiDB:PC9H_000895"/>
<feature type="domain" description="GATA-type" evidence="15">
    <location>
        <begin position="267"/>
        <end position="300"/>
    </location>
</feature>
<dbReference type="AlphaFoldDB" id="A0A3G2B8Z5"/>
<evidence type="ECO:0000256" key="10">
    <source>
        <dbReference type="PROSITE-ProRule" id="PRU00094"/>
    </source>
</evidence>
<keyword evidence="4 11" id="KW-0853">WD repeat</keyword>
<dbReference type="EMBL" id="MG679810">
    <property type="protein sequence ID" value="AYM26075.1"/>
    <property type="molecule type" value="mRNA"/>
</dbReference>
<evidence type="ECO:0000256" key="4">
    <source>
        <dbReference type="ARBA" id="ARBA00022574"/>
    </source>
</evidence>
<dbReference type="InterPro" id="IPR015943">
    <property type="entry name" value="WD40/YVTN_repeat-like_dom_sf"/>
</dbReference>
<dbReference type="PROSITE" id="PS50112">
    <property type="entry name" value="PAS"/>
    <property type="match status" value="1"/>
</dbReference>
<reference evidence="16" key="1">
    <citation type="submission" date="2017-12" db="EMBL/GenBank/DDBJ databases">
        <authorList>
            <person name="Sun X."/>
            <person name="Qi Y."/>
        </authorList>
    </citation>
    <scope>NUCLEOTIDE SEQUENCE</scope>
    <source>
        <strain evidence="16">X831</strain>
    </source>
</reference>
<evidence type="ECO:0000256" key="12">
    <source>
        <dbReference type="SAM" id="Coils"/>
    </source>
</evidence>
<protein>
    <recommendedName>
        <fullName evidence="8">Arp2/3 complex 41 kDa subunit</fullName>
    </recommendedName>
    <alternativeName>
        <fullName evidence="9">p41-ARC</fullName>
    </alternativeName>
</protein>
<evidence type="ECO:0000256" key="1">
    <source>
        <dbReference type="ARBA" id="ARBA00004245"/>
    </source>
</evidence>
<evidence type="ECO:0000256" key="2">
    <source>
        <dbReference type="ARBA" id="ARBA00006260"/>
    </source>
</evidence>
<dbReference type="InterPro" id="IPR035965">
    <property type="entry name" value="PAS-like_dom_sf"/>
</dbReference>